<dbReference type="EMBL" id="JAPUUL010002125">
    <property type="protein sequence ID" value="KAJ8125899.1"/>
    <property type="molecule type" value="Genomic_DNA"/>
</dbReference>
<dbReference type="Proteomes" id="UP001153332">
    <property type="component" value="Unassembled WGS sequence"/>
</dbReference>
<accession>A0ACC2JEK3</accession>
<name>A0ACC2JEK3_9PEZI</name>
<organism evidence="1 2">
    <name type="scientific">Lasiodiplodia mahajangana</name>
    <dbReference type="NCBI Taxonomy" id="1108764"/>
    <lineage>
        <taxon>Eukaryota</taxon>
        <taxon>Fungi</taxon>
        <taxon>Dikarya</taxon>
        <taxon>Ascomycota</taxon>
        <taxon>Pezizomycotina</taxon>
        <taxon>Dothideomycetes</taxon>
        <taxon>Dothideomycetes incertae sedis</taxon>
        <taxon>Botryosphaeriales</taxon>
        <taxon>Botryosphaeriaceae</taxon>
        <taxon>Lasiodiplodia</taxon>
    </lineage>
</organism>
<gene>
    <name evidence="1" type="ORF">O1611_g7737</name>
</gene>
<evidence type="ECO:0000313" key="2">
    <source>
        <dbReference type="Proteomes" id="UP001153332"/>
    </source>
</evidence>
<keyword evidence="2" id="KW-1185">Reference proteome</keyword>
<protein>
    <submittedName>
        <fullName evidence="1">Uncharacterized protein</fullName>
    </submittedName>
</protein>
<reference evidence="1" key="1">
    <citation type="submission" date="2022-12" db="EMBL/GenBank/DDBJ databases">
        <title>Genome Sequence of Lasiodiplodia mahajangana.</title>
        <authorList>
            <person name="Buettner E."/>
        </authorList>
    </citation>
    <scope>NUCLEOTIDE SEQUENCE</scope>
    <source>
        <strain evidence="1">VT137</strain>
    </source>
</reference>
<sequence length="128" mass="14367">MPTQVDTSHNDDDADNQRSIVAPSGETEGRPWPVSSATLRQAANSCLASTLRKAEFPVDYLKAYVKICKKYSPDSLRQVARILSDSRYCSRQSWLGARCRDKGPKTAYLIKQTNRPCVKENASWTDIN</sequence>
<proteinExistence type="predicted"/>
<evidence type="ECO:0000313" key="1">
    <source>
        <dbReference type="EMBL" id="KAJ8125899.1"/>
    </source>
</evidence>
<comment type="caution">
    <text evidence="1">The sequence shown here is derived from an EMBL/GenBank/DDBJ whole genome shotgun (WGS) entry which is preliminary data.</text>
</comment>